<reference evidence="2 3" key="1">
    <citation type="submission" date="2018-06" db="EMBL/GenBank/DDBJ databases">
        <authorList>
            <consortium name="Pathogen Informatics"/>
            <person name="Doyle S."/>
        </authorList>
    </citation>
    <scope>NUCLEOTIDE SEQUENCE [LARGE SCALE GENOMIC DNA]</scope>
    <source>
        <strain evidence="2 3">NCTC13316</strain>
    </source>
</reference>
<dbReference type="OrthoDB" id="5649633at2"/>
<sequence length="147" mass="16795">MRKLVILFILTLTSTLYAQSILVNDTKQRHQIIQTYLSKLNQLDADGAIALFIQEGTVISRHQGEIKAIDFFPGFVEKFIKLEMKELMFFKTSNKDFYALEIGSAGIKKTGEPVSATFMVIFQFAKNDNQFEKITIFANDTLSYPPR</sequence>
<keyword evidence="1" id="KW-0732">Signal</keyword>
<dbReference type="EMBL" id="UGOD01000001">
    <property type="protein sequence ID" value="STX52422.1"/>
    <property type="molecule type" value="Genomic_DNA"/>
</dbReference>
<organism evidence="2 3">
    <name type="scientific">Legionella busanensis</name>
    <dbReference type="NCBI Taxonomy" id="190655"/>
    <lineage>
        <taxon>Bacteria</taxon>
        <taxon>Pseudomonadati</taxon>
        <taxon>Pseudomonadota</taxon>
        <taxon>Gammaproteobacteria</taxon>
        <taxon>Legionellales</taxon>
        <taxon>Legionellaceae</taxon>
        <taxon>Legionella</taxon>
    </lineage>
</organism>
<dbReference type="RefSeq" id="WP_115331984.1">
    <property type="nucleotide sequence ID" value="NZ_CAAAHP010000006.1"/>
</dbReference>
<gene>
    <name evidence="2" type="ORF">NCTC13316_02535</name>
</gene>
<keyword evidence="3" id="KW-1185">Reference proteome</keyword>
<protein>
    <recommendedName>
        <fullName evidence="4">SnoaL-like domain</fullName>
    </recommendedName>
</protein>
<dbReference type="Proteomes" id="UP000254794">
    <property type="component" value="Unassembled WGS sequence"/>
</dbReference>
<feature type="chain" id="PRO_5016846436" description="SnoaL-like domain" evidence="1">
    <location>
        <begin position="19"/>
        <end position="147"/>
    </location>
</feature>
<dbReference type="Gene3D" id="3.10.450.50">
    <property type="match status" value="1"/>
</dbReference>
<feature type="signal peptide" evidence="1">
    <location>
        <begin position="1"/>
        <end position="18"/>
    </location>
</feature>
<dbReference type="InterPro" id="IPR032710">
    <property type="entry name" value="NTF2-like_dom_sf"/>
</dbReference>
<evidence type="ECO:0000256" key="1">
    <source>
        <dbReference type="SAM" id="SignalP"/>
    </source>
</evidence>
<evidence type="ECO:0000313" key="2">
    <source>
        <dbReference type="EMBL" id="STX52422.1"/>
    </source>
</evidence>
<evidence type="ECO:0008006" key="4">
    <source>
        <dbReference type="Google" id="ProtNLM"/>
    </source>
</evidence>
<name>A0A378JW33_9GAMM</name>
<dbReference type="AlphaFoldDB" id="A0A378JW33"/>
<dbReference type="SUPFAM" id="SSF54427">
    <property type="entry name" value="NTF2-like"/>
    <property type="match status" value="1"/>
</dbReference>
<accession>A0A378JW33</accession>
<proteinExistence type="predicted"/>
<evidence type="ECO:0000313" key="3">
    <source>
        <dbReference type="Proteomes" id="UP000254794"/>
    </source>
</evidence>